<name>A0ABX1TS78_9GAMM</name>
<evidence type="ECO:0000256" key="2">
    <source>
        <dbReference type="ARBA" id="ARBA00013090"/>
    </source>
</evidence>
<dbReference type="SUPFAM" id="SSF53681">
    <property type="entry name" value="Aspartate/glutamate racemase"/>
    <property type="match status" value="2"/>
</dbReference>
<comment type="function">
    <text evidence="7">Provides the (R)-glutamate required for cell wall biosynthesis.</text>
</comment>
<dbReference type="PROSITE" id="PS00923">
    <property type="entry name" value="ASP_GLU_RACEMASE_1"/>
    <property type="match status" value="1"/>
</dbReference>
<dbReference type="InterPro" id="IPR015942">
    <property type="entry name" value="Asp/Glu/hydantoin_racemase"/>
</dbReference>
<evidence type="ECO:0000256" key="1">
    <source>
        <dbReference type="ARBA" id="ARBA00001602"/>
    </source>
</evidence>
<feature type="active site" description="Proton donor/acceptor" evidence="7">
    <location>
        <position position="75"/>
    </location>
</feature>
<evidence type="ECO:0000256" key="6">
    <source>
        <dbReference type="ARBA" id="ARBA00023316"/>
    </source>
</evidence>
<keyword evidence="6 7" id="KW-0961">Cell wall biogenesis/degradation</keyword>
<keyword evidence="9" id="KW-1185">Reference proteome</keyword>
<comment type="similarity">
    <text evidence="7">Belongs to the aspartate/glutamate racemases family.</text>
</comment>
<comment type="caution">
    <text evidence="8">The sequence shown here is derived from an EMBL/GenBank/DDBJ whole genome shotgun (WGS) entry which is preliminary data.</text>
</comment>
<reference evidence="8 9" key="1">
    <citation type="submission" date="2019-03" db="EMBL/GenBank/DDBJ databases">
        <title>Metabolic reconstructions from genomes of highly enriched 'Candidatus Accumulibacter' and 'Candidatus Competibacter' bioreactor populations.</title>
        <authorList>
            <person name="Annavajhala M.K."/>
            <person name="Welles L."/>
            <person name="Abbas B."/>
            <person name="Sorokin D."/>
            <person name="Park H."/>
            <person name="Van Loosdrecht M."/>
            <person name="Chandran K."/>
        </authorList>
    </citation>
    <scope>NUCLEOTIDE SEQUENCE [LARGE SCALE GENOMIC DNA]</scope>
    <source>
        <strain evidence="8 9">SBR_G</strain>
    </source>
</reference>
<evidence type="ECO:0000256" key="3">
    <source>
        <dbReference type="ARBA" id="ARBA00022960"/>
    </source>
</evidence>
<feature type="binding site" evidence="7">
    <location>
        <begin position="186"/>
        <end position="187"/>
    </location>
    <ligand>
        <name>substrate</name>
    </ligand>
</feature>
<dbReference type="NCBIfam" id="TIGR00067">
    <property type="entry name" value="glut_race"/>
    <property type="match status" value="1"/>
</dbReference>
<feature type="binding site" evidence="7">
    <location>
        <begin position="44"/>
        <end position="45"/>
    </location>
    <ligand>
        <name>substrate</name>
    </ligand>
</feature>
<dbReference type="PANTHER" id="PTHR21198">
    <property type="entry name" value="GLUTAMATE RACEMASE"/>
    <property type="match status" value="1"/>
</dbReference>
<dbReference type="HAMAP" id="MF_00258">
    <property type="entry name" value="Glu_racemase"/>
    <property type="match status" value="1"/>
</dbReference>
<evidence type="ECO:0000256" key="5">
    <source>
        <dbReference type="ARBA" id="ARBA00023235"/>
    </source>
</evidence>
<dbReference type="PANTHER" id="PTHR21198:SF2">
    <property type="entry name" value="GLUTAMATE RACEMASE"/>
    <property type="match status" value="1"/>
</dbReference>
<organism evidence="8 9">
    <name type="scientific">Candidatus Competibacter phosphatis</name>
    <dbReference type="NCBI Taxonomy" id="221280"/>
    <lineage>
        <taxon>Bacteria</taxon>
        <taxon>Pseudomonadati</taxon>
        <taxon>Pseudomonadota</taxon>
        <taxon>Gammaproteobacteria</taxon>
        <taxon>Candidatus Competibacteraceae</taxon>
        <taxon>Candidatus Competibacter</taxon>
    </lineage>
</organism>
<comment type="catalytic activity">
    <reaction evidence="1 7">
        <text>L-glutamate = D-glutamate</text>
        <dbReference type="Rhea" id="RHEA:12813"/>
        <dbReference type="ChEBI" id="CHEBI:29985"/>
        <dbReference type="ChEBI" id="CHEBI:29986"/>
        <dbReference type="EC" id="5.1.1.3"/>
    </reaction>
</comment>
<dbReference type="RefSeq" id="WP_169250058.1">
    <property type="nucleotide sequence ID" value="NZ_SPMZ01000063.1"/>
</dbReference>
<dbReference type="GO" id="GO:0008881">
    <property type="term" value="F:glutamate racemase activity"/>
    <property type="evidence" value="ECO:0007669"/>
    <property type="project" value="UniProtKB-EC"/>
</dbReference>
<dbReference type="InterPro" id="IPR018187">
    <property type="entry name" value="Asp/Glu_racemase_AS_1"/>
</dbReference>
<gene>
    <name evidence="7" type="primary">murI</name>
    <name evidence="8" type="ORF">E4P82_17275</name>
</gene>
<dbReference type="Proteomes" id="UP000760480">
    <property type="component" value="Unassembled WGS sequence"/>
</dbReference>
<protein>
    <recommendedName>
        <fullName evidence="2 7">Glutamate racemase</fullName>
        <ecNumber evidence="2 7">5.1.1.3</ecNumber>
    </recommendedName>
</protein>
<evidence type="ECO:0000313" key="8">
    <source>
        <dbReference type="EMBL" id="NMQ20790.1"/>
    </source>
</evidence>
<feature type="binding site" evidence="7">
    <location>
        <begin position="76"/>
        <end position="77"/>
    </location>
    <ligand>
        <name>substrate</name>
    </ligand>
</feature>
<dbReference type="InterPro" id="IPR001920">
    <property type="entry name" value="Asp/Glu_race"/>
</dbReference>
<dbReference type="Gene3D" id="3.40.50.1860">
    <property type="match status" value="2"/>
</dbReference>
<comment type="pathway">
    <text evidence="7">Cell wall biogenesis; peptidoglycan biosynthesis.</text>
</comment>
<accession>A0ABX1TS78</accession>
<keyword evidence="4 7" id="KW-0573">Peptidoglycan synthesis</keyword>
<dbReference type="InterPro" id="IPR004391">
    <property type="entry name" value="Glu_race"/>
</dbReference>
<feature type="binding site" evidence="7">
    <location>
        <begin position="12"/>
        <end position="13"/>
    </location>
    <ligand>
        <name>substrate</name>
    </ligand>
</feature>
<keyword evidence="5 7" id="KW-0413">Isomerase</keyword>
<evidence type="ECO:0000313" key="9">
    <source>
        <dbReference type="Proteomes" id="UP000760480"/>
    </source>
</evidence>
<dbReference type="Pfam" id="PF01177">
    <property type="entry name" value="Asp_Glu_race"/>
    <property type="match status" value="1"/>
</dbReference>
<sequence>MTNNNNPIGMFDSGVGGLSVLQHIRAVLPRESLLYVADSGHAPYGGKPVDFIVRRSLAITEFLLEQQAKAVVVACNTATAAAIARLRACFSIPIVGIEPALKPAVAATRSGVVGILATGNTVRSDKFAALLDQHGQRARVIVQPCPGLADCVERGDLHGPRCQMLLARYLQPLLAEGVDTLVLGCTHYPFLIPAIQRLAGPTVAILDPSPAVARQLRRRLETGSLLTGEPATGGVRYFTSGPPEPTAALMARLLEHPVKLETLPEQVRHDTLERLRPEI</sequence>
<dbReference type="InterPro" id="IPR033134">
    <property type="entry name" value="Asp/Glu_racemase_AS_2"/>
</dbReference>
<keyword evidence="3 7" id="KW-0133">Cell shape</keyword>
<proteinExistence type="inferred from homology"/>
<feature type="active site" description="Proton donor/acceptor" evidence="7">
    <location>
        <position position="185"/>
    </location>
</feature>
<dbReference type="EMBL" id="SPMZ01000063">
    <property type="protein sequence ID" value="NMQ20790.1"/>
    <property type="molecule type" value="Genomic_DNA"/>
</dbReference>
<dbReference type="PROSITE" id="PS00924">
    <property type="entry name" value="ASP_GLU_RACEMASE_2"/>
    <property type="match status" value="1"/>
</dbReference>
<evidence type="ECO:0000256" key="7">
    <source>
        <dbReference type="HAMAP-Rule" id="MF_00258"/>
    </source>
</evidence>
<dbReference type="EC" id="5.1.1.3" evidence="2 7"/>
<evidence type="ECO:0000256" key="4">
    <source>
        <dbReference type="ARBA" id="ARBA00022984"/>
    </source>
</evidence>